<organism evidence="6 7">
    <name type="scientific">Novosphingobium sediminis</name>
    <dbReference type="NCBI Taxonomy" id="707214"/>
    <lineage>
        <taxon>Bacteria</taxon>
        <taxon>Pseudomonadati</taxon>
        <taxon>Pseudomonadota</taxon>
        <taxon>Alphaproteobacteria</taxon>
        <taxon>Sphingomonadales</taxon>
        <taxon>Sphingomonadaceae</taxon>
        <taxon>Novosphingobium</taxon>
    </lineage>
</organism>
<dbReference type="Gene3D" id="3.50.50.100">
    <property type="match status" value="1"/>
</dbReference>
<keyword evidence="2" id="KW-0285">Flavoprotein</keyword>
<evidence type="ECO:0000313" key="6">
    <source>
        <dbReference type="EMBL" id="GEO01567.1"/>
    </source>
</evidence>
<gene>
    <name evidence="6" type="ORF">NSE01_33990</name>
</gene>
<protein>
    <submittedName>
        <fullName evidence="6">Pyridine nucleotide-disulfide oxidoreductase</fullName>
    </submittedName>
</protein>
<name>A0A512APN7_9SPHN</name>
<dbReference type="PANTHER" id="PTHR42913">
    <property type="entry name" value="APOPTOSIS-INDUCING FACTOR 1"/>
    <property type="match status" value="1"/>
</dbReference>
<dbReference type="InterPro" id="IPR036188">
    <property type="entry name" value="FAD/NAD-bd_sf"/>
</dbReference>
<accession>A0A512APN7</accession>
<proteinExistence type="predicted"/>
<evidence type="ECO:0000256" key="2">
    <source>
        <dbReference type="ARBA" id="ARBA00022630"/>
    </source>
</evidence>
<evidence type="ECO:0000256" key="3">
    <source>
        <dbReference type="ARBA" id="ARBA00022827"/>
    </source>
</evidence>
<dbReference type="GO" id="GO:0019646">
    <property type="term" value="P:aerobic electron transport chain"/>
    <property type="evidence" value="ECO:0007669"/>
    <property type="project" value="TreeGrafter"/>
</dbReference>
<dbReference type="SUPFAM" id="SSF51905">
    <property type="entry name" value="FAD/NAD(P)-binding domain"/>
    <property type="match status" value="2"/>
</dbReference>
<comment type="caution">
    <text evidence="6">The sequence shown here is derived from an EMBL/GenBank/DDBJ whole genome shotgun (WGS) entry which is preliminary data.</text>
</comment>
<dbReference type="EMBL" id="BJYR01000023">
    <property type="protein sequence ID" value="GEO01567.1"/>
    <property type="molecule type" value="Genomic_DNA"/>
</dbReference>
<reference evidence="6 7" key="1">
    <citation type="submission" date="2019-07" db="EMBL/GenBank/DDBJ databases">
        <title>Whole genome shotgun sequence of Novosphingobium sediminis NBRC 106119.</title>
        <authorList>
            <person name="Hosoyama A."/>
            <person name="Uohara A."/>
            <person name="Ohji S."/>
            <person name="Ichikawa N."/>
        </authorList>
    </citation>
    <scope>NUCLEOTIDE SEQUENCE [LARGE SCALE GENOMIC DNA]</scope>
    <source>
        <strain evidence="6 7">NBRC 106119</strain>
    </source>
</reference>
<dbReference type="InterPro" id="IPR017584">
    <property type="entry name" value="Pyridine_nucleo_diS_OxRdtase_N"/>
</dbReference>
<evidence type="ECO:0000313" key="7">
    <source>
        <dbReference type="Proteomes" id="UP000321464"/>
    </source>
</evidence>
<sequence>MHSQSMKRVVLAGGGHAHLAVLADWARKPLPAARRWLVTSSRYTAYSGMVPGWLAGFYSADDLMIDLAPLAERAGAELVLADVIGLDAEKRKLALSTGETLEFDLLSLATGGETDTSALAVAGQRLLPVRPMCGFIAEWRGRIATDTGSPPQEIVVVGGGAAGVELAFAICVAHRRAAGMGRVSIVTPEERFLAGHDERVQALAKCALLERGITMHFAHAVGTEGGLLLSNGRFLAADCIVAATGSRAPLWLAQSGLACTPEGFVAVGPDMRSTSHDAIFAAGDIIERADRRLERSGVHAVKAGPVLAANLRAALGQGAVQRYKPRRRTLYLLALGDRRAIFSWGPIVGTGRWAWRLKDWIDRSFVRRYTSHGSAAPGATTTRRGKP</sequence>
<dbReference type="PRINTS" id="PR00368">
    <property type="entry name" value="FADPNR"/>
</dbReference>
<dbReference type="Proteomes" id="UP000321464">
    <property type="component" value="Unassembled WGS sequence"/>
</dbReference>
<evidence type="ECO:0000259" key="5">
    <source>
        <dbReference type="Pfam" id="PF07992"/>
    </source>
</evidence>
<dbReference type="PANTHER" id="PTHR42913:SF9">
    <property type="entry name" value="SLR1591 PROTEIN"/>
    <property type="match status" value="1"/>
</dbReference>
<keyword evidence="7" id="KW-1185">Reference proteome</keyword>
<dbReference type="RefSeq" id="WP_170233885.1">
    <property type="nucleotide sequence ID" value="NZ_BJYR01000023.1"/>
</dbReference>
<evidence type="ECO:0000256" key="4">
    <source>
        <dbReference type="ARBA" id="ARBA00023002"/>
    </source>
</evidence>
<dbReference type="Pfam" id="PF07992">
    <property type="entry name" value="Pyr_redox_2"/>
    <property type="match status" value="1"/>
</dbReference>
<evidence type="ECO:0000256" key="1">
    <source>
        <dbReference type="ARBA" id="ARBA00001974"/>
    </source>
</evidence>
<feature type="domain" description="FAD/NAD(P)-binding" evidence="5">
    <location>
        <begin position="8"/>
        <end position="292"/>
    </location>
</feature>
<dbReference type="InterPro" id="IPR051169">
    <property type="entry name" value="NADH-Q_oxidoreductase"/>
</dbReference>
<keyword evidence="4" id="KW-0560">Oxidoreductase</keyword>
<dbReference type="InterPro" id="IPR023753">
    <property type="entry name" value="FAD/NAD-binding_dom"/>
</dbReference>
<keyword evidence="3" id="KW-0274">FAD</keyword>
<dbReference type="GO" id="GO:0003955">
    <property type="term" value="F:NAD(P)H dehydrogenase (quinone) activity"/>
    <property type="evidence" value="ECO:0007669"/>
    <property type="project" value="TreeGrafter"/>
</dbReference>
<comment type="cofactor">
    <cofactor evidence="1">
        <name>FAD</name>
        <dbReference type="ChEBI" id="CHEBI:57692"/>
    </cofactor>
</comment>
<dbReference type="AlphaFoldDB" id="A0A512APN7"/>
<dbReference type="NCBIfam" id="TIGR03169">
    <property type="entry name" value="Nterm_to_SelD"/>
    <property type="match status" value="1"/>
</dbReference>